<keyword evidence="4" id="KW-1185">Reference proteome</keyword>
<evidence type="ECO:0008006" key="5">
    <source>
        <dbReference type="Google" id="ProtNLM"/>
    </source>
</evidence>
<evidence type="ECO:0000313" key="4">
    <source>
        <dbReference type="Proteomes" id="UP000001396"/>
    </source>
</evidence>
<feature type="compositionally biased region" description="Acidic residues" evidence="1">
    <location>
        <begin position="211"/>
        <end position="233"/>
    </location>
</feature>
<dbReference type="RefSeq" id="XP_020430823.1">
    <property type="nucleotide sequence ID" value="XM_020578984.1"/>
</dbReference>
<dbReference type="GO" id="GO:0016538">
    <property type="term" value="F:cyclin-dependent protein serine/threonine kinase regulator activity"/>
    <property type="evidence" value="ECO:0007669"/>
    <property type="project" value="TreeGrafter"/>
</dbReference>
<dbReference type="InterPro" id="IPR036915">
    <property type="entry name" value="Cyclin-like_sf"/>
</dbReference>
<comment type="caution">
    <text evidence="3">The sequence shown here is derived from an EMBL/GenBank/DDBJ whole genome shotgun (WGS) entry which is preliminary data.</text>
</comment>
<dbReference type="Pfam" id="PF08613">
    <property type="entry name" value="Cyclin"/>
    <property type="match status" value="1"/>
</dbReference>
<feature type="region of interest" description="Disordered" evidence="1">
    <location>
        <begin position="210"/>
        <end position="249"/>
    </location>
</feature>
<reference evidence="3 4" key="1">
    <citation type="journal article" date="2011" name="Genome Res.">
        <title>Phylogeny-wide analysis of social amoeba genomes highlights ancient origins for complex intercellular communication.</title>
        <authorList>
            <person name="Heidel A.J."/>
            <person name="Lawal H.M."/>
            <person name="Felder M."/>
            <person name="Schilde C."/>
            <person name="Helps N.R."/>
            <person name="Tunggal B."/>
            <person name="Rivero F."/>
            <person name="John U."/>
            <person name="Schleicher M."/>
            <person name="Eichinger L."/>
            <person name="Platzer M."/>
            <person name="Noegel A.A."/>
            <person name="Schaap P."/>
            <person name="Gloeckner G."/>
        </authorList>
    </citation>
    <scope>NUCLEOTIDE SEQUENCE [LARGE SCALE GENOMIC DNA]</scope>
    <source>
        <strain evidence="4">ATCC 26659 / Pp 5 / PN500</strain>
    </source>
</reference>
<sequence>MVSVIHKINQLNGRTRVGNEIRLNVSIDPTQSSQPIYINIWDEFDAKSYDPISFIYAEILKQLVSDGDRLDNTEMTGVFYNPLGVKPAISIVDYMKRLVTFLGCSYSCFIISLIYIDRMLKKEYTLNSYNVHRFVFGCVLVSIKFYDDYFYPTNVYARVGGVSVKETNEIERKILEELEFNIVVNEFEYNHYLSGIDERGYIISDIMNQQEEPEESDTEESEDTTLTTDESEDCIIPKSASTGASSSSLASSTNTAVSLVVSSINEIDNSNNIIKSTDTFVQQNQQESQQQQQQQLLHNLIEPMSTIDILSKSSGIDIPRGPLSTRSRSLSNSYDMAMFKSRCPQLFISPSLKHRYRRNSYNQKLLNSTSSGTSEMNQSH</sequence>
<evidence type="ECO:0000256" key="1">
    <source>
        <dbReference type="SAM" id="MobiDB-lite"/>
    </source>
</evidence>
<dbReference type="CDD" id="cd20558">
    <property type="entry name" value="CYCLIN_ScPCL7-like"/>
    <property type="match status" value="1"/>
</dbReference>
<dbReference type="PANTHER" id="PTHR15615:SF69">
    <property type="entry name" value="CYCLIN-LIKE DOMAIN-CONTAINING PROTEIN"/>
    <property type="match status" value="1"/>
</dbReference>
<accession>D3BIS5</accession>
<organism evidence="3 4">
    <name type="scientific">Heterostelium pallidum (strain ATCC 26659 / Pp 5 / PN500)</name>
    <name type="common">Cellular slime mold</name>
    <name type="synonym">Polysphondylium pallidum</name>
    <dbReference type="NCBI Taxonomy" id="670386"/>
    <lineage>
        <taxon>Eukaryota</taxon>
        <taxon>Amoebozoa</taxon>
        <taxon>Evosea</taxon>
        <taxon>Eumycetozoa</taxon>
        <taxon>Dictyostelia</taxon>
        <taxon>Acytosteliales</taxon>
        <taxon>Acytosteliaceae</taxon>
        <taxon>Heterostelium</taxon>
    </lineage>
</organism>
<keyword evidence="2" id="KW-0812">Transmembrane</keyword>
<dbReference type="GeneID" id="31363640"/>
<proteinExistence type="predicted"/>
<dbReference type="AlphaFoldDB" id="D3BIS5"/>
<dbReference type="GO" id="GO:0005634">
    <property type="term" value="C:nucleus"/>
    <property type="evidence" value="ECO:0007669"/>
    <property type="project" value="TreeGrafter"/>
</dbReference>
<dbReference type="EMBL" id="ADBJ01000037">
    <property type="protein sequence ID" value="EFA78699.1"/>
    <property type="molecule type" value="Genomic_DNA"/>
</dbReference>
<evidence type="ECO:0000313" key="3">
    <source>
        <dbReference type="EMBL" id="EFA78699.1"/>
    </source>
</evidence>
<dbReference type="InterPro" id="IPR013922">
    <property type="entry name" value="Cyclin_PHO80-like"/>
</dbReference>
<dbReference type="GO" id="GO:0019901">
    <property type="term" value="F:protein kinase binding"/>
    <property type="evidence" value="ECO:0007669"/>
    <property type="project" value="InterPro"/>
</dbReference>
<feature type="transmembrane region" description="Helical" evidence="2">
    <location>
        <begin position="98"/>
        <end position="116"/>
    </location>
</feature>
<dbReference type="GO" id="GO:0000307">
    <property type="term" value="C:cyclin-dependent protein kinase holoenzyme complex"/>
    <property type="evidence" value="ECO:0007669"/>
    <property type="project" value="TreeGrafter"/>
</dbReference>
<feature type="compositionally biased region" description="Low complexity" evidence="1">
    <location>
        <begin position="239"/>
        <end position="249"/>
    </location>
</feature>
<dbReference type="PANTHER" id="PTHR15615">
    <property type="match status" value="1"/>
</dbReference>
<keyword evidence="2" id="KW-0472">Membrane</keyword>
<gene>
    <name evidence="3" type="ORF">PPL_08160</name>
</gene>
<protein>
    <recommendedName>
        <fullName evidence="5">Cyclin</fullName>
    </recommendedName>
</protein>
<dbReference type="InParanoid" id="D3BIS5"/>
<dbReference type="Gene3D" id="1.10.472.10">
    <property type="entry name" value="Cyclin-like"/>
    <property type="match status" value="1"/>
</dbReference>
<keyword evidence="2" id="KW-1133">Transmembrane helix</keyword>
<dbReference type="OMA" id="INIWDEF"/>
<dbReference type="STRING" id="670386.D3BIS5"/>
<dbReference type="SUPFAM" id="SSF47954">
    <property type="entry name" value="Cyclin-like"/>
    <property type="match status" value="1"/>
</dbReference>
<name>D3BIS5_HETP5</name>
<dbReference type="Proteomes" id="UP000001396">
    <property type="component" value="Unassembled WGS sequence"/>
</dbReference>
<evidence type="ECO:0000256" key="2">
    <source>
        <dbReference type="SAM" id="Phobius"/>
    </source>
</evidence>